<evidence type="ECO:0000313" key="3">
    <source>
        <dbReference type="Proteomes" id="UP000595841"/>
    </source>
</evidence>
<protein>
    <submittedName>
        <fullName evidence="2">GDP-mannose 4,6-dehydratase</fullName>
    </submittedName>
</protein>
<dbReference type="InterPro" id="IPR016040">
    <property type="entry name" value="NAD(P)-bd_dom"/>
</dbReference>
<feature type="domain" description="NAD(P)-binding" evidence="1">
    <location>
        <begin position="1"/>
        <end position="252"/>
    </location>
</feature>
<dbReference type="Proteomes" id="UP000595841">
    <property type="component" value="Chromosome"/>
</dbReference>
<sequence length="264" mass="29602">MDILNTNEVDKVIKDYKPTHIIHLAGQSNVKLAWENPQVTILNNTIGTLNILNAIKNYSPYTTLLSIGSSEEYGSSSEVLEYIDESHVTHPKNPYGVSKLSACQLVQQFVGAYQIQAIHVRPFNHIGPKQSEGFVTQDFAKQIVEIEKGRIDSPIKVGNLSSVRDFTDVSDIVSAYYKLLLNGRIGEIYNVCSGIGVSIQELLNEFVALSESFIEVKVDPSKFRPIEHKFIVGSNKKIINDTGWNPKMELGQSLLQILDYYRKL</sequence>
<dbReference type="Pfam" id="PF16363">
    <property type="entry name" value="GDP_Man_Dehyd"/>
    <property type="match status" value="1"/>
</dbReference>
<dbReference type="KEGG" id="pson:JI735_05780"/>
<proteinExistence type="predicted"/>
<keyword evidence="3" id="KW-1185">Reference proteome</keyword>
<evidence type="ECO:0000313" key="2">
    <source>
        <dbReference type="EMBL" id="QQZ62150.1"/>
    </source>
</evidence>
<organism evidence="2 3">
    <name type="scientific">Paenibacillus sonchi</name>
    <dbReference type="NCBI Taxonomy" id="373687"/>
    <lineage>
        <taxon>Bacteria</taxon>
        <taxon>Bacillati</taxon>
        <taxon>Bacillota</taxon>
        <taxon>Bacilli</taxon>
        <taxon>Bacillales</taxon>
        <taxon>Paenibacillaceae</taxon>
        <taxon>Paenibacillus</taxon>
        <taxon>Paenibacillus sonchi group</taxon>
    </lineage>
</organism>
<dbReference type="Gene3D" id="3.40.50.720">
    <property type="entry name" value="NAD(P)-binding Rossmann-like Domain"/>
    <property type="match status" value="1"/>
</dbReference>
<gene>
    <name evidence="2" type="ORF">JI735_05780</name>
</gene>
<dbReference type="PANTHER" id="PTHR43000">
    <property type="entry name" value="DTDP-D-GLUCOSE 4,6-DEHYDRATASE-RELATED"/>
    <property type="match status" value="1"/>
</dbReference>
<evidence type="ECO:0000259" key="1">
    <source>
        <dbReference type="Pfam" id="PF16363"/>
    </source>
</evidence>
<dbReference type="InterPro" id="IPR036291">
    <property type="entry name" value="NAD(P)-bd_dom_sf"/>
</dbReference>
<dbReference type="AlphaFoldDB" id="A0A974PE18"/>
<reference evidence="2 3" key="1">
    <citation type="submission" date="2021-01" db="EMBL/GenBank/DDBJ databases">
        <title>Whole genome sequence of Paenibacillus sonchi LMG 24727 for comparative genomics.</title>
        <authorList>
            <person name="Lee G."/>
            <person name="Kim M.-J."/>
            <person name="Lim K."/>
            <person name="Shin J.-H."/>
        </authorList>
    </citation>
    <scope>NUCLEOTIDE SEQUENCE [LARGE SCALE GENOMIC DNA]</scope>
    <source>
        <strain evidence="2 3">LMG 24727</strain>
    </source>
</reference>
<name>A0A974PE18_9BACL</name>
<dbReference type="Gene3D" id="3.90.25.10">
    <property type="entry name" value="UDP-galactose 4-epimerase, domain 1"/>
    <property type="match status" value="1"/>
</dbReference>
<accession>A0A974PE18</accession>
<dbReference type="EMBL" id="CP068595">
    <property type="protein sequence ID" value="QQZ62150.1"/>
    <property type="molecule type" value="Genomic_DNA"/>
</dbReference>
<dbReference type="SUPFAM" id="SSF51735">
    <property type="entry name" value="NAD(P)-binding Rossmann-fold domains"/>
    <property type="match status" value="1"/>
</dbReference>